<dbReference type="STRING" id="198092.SAMN02745194_03049"/>
<name>A0A1M6L0N5_9PROT</name>
<sequence>MLACYEKASVMTLNAQFVTALRRVTQRWRTRWDAELRDSGQTLGRARALMILSQEGGSAMQRDLAAHLSVEHPTLVRLLDSLEAQGLIRRGPVQGNARANRIALTEAAQPVVASVEAVSEALRQRVLGDIPRQDLETALRVLHAVAAKLEGLEAVPSLPSPGGRRGEEASA</sequence>
<protein>
    <submittedName>
        <fullName evidence="5">DNA-binding transcriptional regulator, MarR family</fullName>
    </submittedName>
</protein>
<dbReference type="InterPro" id="IPR036388">
    <property type="entry name" value="WH-like_DNA-bd_sf"/>
</dbReference>
<dbReference type="Gene3D" id="1.10.10.10">
    <property type="entry name" value="Winged helix-like DNA-binding domain superfamily/Winged helix DNA-binding domain"/>
    <property type="match status" value="1"/>
</dbReference>
<dbReference type="InterPro" id="IPR036390">
    <property type="entry name" value="WH_DNA-bd_sf"/>
</dbReference>
<dbReference type="PROSITE" id="PS50995">
    <property type="entry name" value="HTH_MARR_2"/>
    <property type="match status" value="1"/>
</dbReference>
<keyword evidence="1" id="KW-0805">Transcription regulation</keyword>
<evidence type="ECO:0000313" key="6">
    <source>
        <dbReference type="Proteomes" id="UP000184387"/>
    </source>
</evidence>
<dbReference type="Pfam" id="PF12802">
    <property type="entry name" value="MarR_2"/>
    <property type="match status" value="1"/>
</dbReference>
<dbReference type="InterPro" id="IPR039422">
    <property type="entry name" value="MarR/SlyA-like"/>
</dbReference>
<keyword evidence="3" id="KW-0804">Transcription</keyword>
<dbReference type="SUPFAM" id="SSF46785">
    <property type="entry name" value="Winged helix' DNA-binding domain"/>
    <property type="match status" value="1"/>
</dbReference>
<dbReference type="SMART" id="SM00347">
    <property type="entry name" value="HTH_MARR"/>
    <property type="match status" value="1"/>
</dbReference>
<dbReference type="InterPro" id="IPR000835">
    <property type="entry name" value="HTH_MarR-typ"/>
</dbReference>
<dbReference type="EMBL" id="FQZF01000017">
    <property type="protein sequence ID" value="SHJ64780.1"/>
    <property type="molecule type" value="Genomic_DNA"/>
</dbReference>
<proteinExistence type="predicted"/>
<dbReference type="PANTHER" id="PTHR33164:SF64">
    <property type="entry name" value="TRANSCRIPTIONAL REGULATOR SLYA"/>
    <property type="match status" value="1"/>
</dbReference>
<dbReference type="GO" id="GO:0003700">
    <property type="term" value="F:DNA-binding transcription factor activity"/>
    <property type="evidence" value="ECO:0007669"/>
    <property type="project" value="InterPro"/>
</dbReference>
<dbReference type="AlphaFoldDB" id="A0A1M6L0N5"/>
<organism evidence="5 6">
    <name type="scientific">Muricoccus roseus</name>
    <dbReference type="NCBI Taxonomy" id="198092"/>
    <lineage>
        <taxon>Bacteria</taxon>
        <taxon>Pseudomonadati</taxon>
        <taxon>Pseudomonadota</taxon>
        <taxon>Alphaproteobacteria</taxon>
        <taxon>Acetobacterales</taxon>
        <taxon>Roseomonadaceae</taxon>
        <taxon>Muricoccus</taxon>
    </lineage>
</organism>
<evidence type="ECO:0000313" key="5">
    <source>
        <dbReference type="EMBL" id="SHJ64780.1"/>
    </source>
</evidence>
<dbReference type="OrthoDB" id="7427954at2"/>
<reference evidence="5 6" key="1">
    <citation type="submission" date="2016-11" db="EMBL/GenBank/DDBJ databases">
        <authorList>
            <person name="Jaros S."/>
            <person name="Januszkiewicz K."/>
            <person name="Wedrychowicz H."/>
        </authorList>
    </citation>
    <scope>NUCLEOTIDE SEQUENCE [LARGE SCALE GENOMIC DNA]</scope>
    <source>
        <strain evidence="5 6">DSM 14916</strain>
    </source>
</reference>
<keyword evidence="6" id="KW-1185">Reference proteome</keyword>
<gene>
    <name evidence="5" type="ORF">SAMN02745194_03049</name>
</gene>
<evidence type="ECO:0000256" key="1">
    <source>
        <dbReference type="ARBA" id="ARBA00023015"/>
    </source>
</evidence>
<keyword evidence="2 5" id="KW-0238">DNA-binding</keyword>
<dbReference type="PANTHER" id="PTHR33164">
    <property type="entry name" value="TRANSCRIPTIONAL REGULATOR, MARR FAMILY"/>
    <property type="match status" value="1"/>
</dbReference>
<dbReference type="Proteomes" id="UP000184387">
    <property type="component" value="Unassembled WGS sequence"/>
</dbReference>
<evidence type="ECO:0000259" key="4">
    <source>
        <dbReference type="PROSITE" id="PS50995"/>
    </source>
</evidence>
<dbReference type="GO" id="GO:0006950">
    <property type="term" value="P:response to stress"/>
    <property type="evidence" value="ECO:0007669"/>
    <property type="project" value="TreeGrafter"/>
</dbReference>
<dbReference type="PRINTS" id="PR00598">
    <property type="entry name" value="HTHMARR"/>
</dbReference>
<evidence type="ECO:0000256" key="3">
    <source>
        <dbReference type="ARBA" id="ARBA00023163"/>
    </source>
</evidence>
<evidence type="ECO:0000256" key="2">
    <source>
        <dbReference type="ARBA" id="ARBA00023125"/>
    </source>
</evidence>
<feature type="domain" description="HTH marR-type" evidence="4">
    <location>
        <begin position="14"/>
        <end position="147"/>
    </location>
</feature>
<accession>A0A1M6L0N5</accession>
<dbReference type="GO" id="GO:0003677">
    <property type="term" value="F:DNA binding"/>
    <property type="evidence" value="ECO:0007669"/>
    <property type="project" value="UniProtKB-KW"/>
</dbReference>